<dbReference type="STRING" id="3469.A0A4Y7II58"/>
<dbReference type="AlphaFoldDB" id="A0A4Y7II58"/>
<dbReference type="EMBL" id="CM010715">
    <property type="protein sequence ID" value="RZC47391.1"/>
    <property type="molecule type" value="Genomic_DNA"/>
</dbReference>
<keyword evidence="2" id="KW-1185">Reference proteome</keyword>
<dbReference type="Gramene" id="RZC47391">
    <property type="protein sequence ID" value="RZC47391"/>
    <property type="gene ID" value="C5167_040351"/>
</dbReference>
<evidence type="ECO:0000313" key="2">
    <source>
        <dbReference type="Proteomes" id="UP000316621"/>
    </source>
</evidence>
<evidence type="ECO:0000313" key="1">
    <source>
        <dbReference type="EMBL" id="RZC47391.1"/>
    </source>
</evidence>
<organism evidence="1 2">
    <name type="scientific">Papaver somniferum</name>
    <name type="common">Opium poppy</name>
    <dbReference type="NCBI Taxonomy" id="3469"/>
    <lineage>
        <taxon>Eukaryota</taxon>
        <taxon>Viridiplantae</taxon>
        <taxon>Streptophyta</taxon>
        <taxon>Embryophyta</taxon>
        <taxon>Tracheophyta</taxon>
        <taxon>Spermatophyta</taxon>
        <taxon>Magnoliopsida</taxon>
        <taxon>Ranunculales</taxon>
        <taxon>Papaveraceae</taxon>
        <taxon>Papaveroideae</taxon>
        <taxon>Papaver</taxon>
    </lineage>
</organism>
<feature type="non-terminal residue" evidence="1">
    <location>
        <position position="177"/>
    </location>
</feature>
<dbReference type="Proteomes" id="UP000316621">
    <property type="component" value="Chromosome 1"/>
</dbReference>
<reference evidence="1 2" key="1">
    <citation type="journal article" date="2018" name="Science">
        <title>The opium poppy genome and morphinan production.</title>
        <authorList>
            <person name="Guo L."/>
            <person name="Winzer T."/>
            <person name="Yang X."/>
            <person name="Li Y."/>
            <person name="Ning Z."/>
            <person name="He Z."/>
            <person name="Teodor R."/>
            <person name="Lu Y."/>
            <person name="Bowser T.A."/>
            <person name="Graham I.A."/>
            <person name="Ye K."/>
        </authorList>
    </citation>
    <scope>NUCLEOTIDE SEQUENCE [LARGE SCALE GENOMIC DNA]</scope>
    <source>
        <strain evidence="2">cv. HN1</strain>
        <tissue evidence="1">Leaves</tissue>
    </source>
</reference>
<proteinExistence type="predicted"/>
<protein>
    <submittedName>
        <fullName evidence="1">Uncharacterized protein</fullName>
    </submittedName>
</protein>
<gene>
    <name evidence="1" type="ORF">C5167_040351</name>
</gene>
<accession>A0A4Y7II58</accession>
<name>A0A4Y7II58_PAPSO</name>
<sequence length="177" mass="20008">METSLEFWWRFCCSGAPTGDVGGSKQGPQLLLESENLRQAQLQDLLQFREVLEGKRLWYSLDRAGRRESGEMCAMKEVTLFADDAKSRESAKQLEQACNLSQFLSGVLGVMGARLVIRYCVIHERLCCNRYFSCKAGVKILCDTGKAMVVLELVKKIQKNVMHLQSLLHNLLCNSEN</sequence>